<dbReference type="InterPro" id="IPR002563">
    <property type="entry name" value="Flavin_Rdtase-like_dom"/>
</dbReference>
<dbReference type="InterPro" id="IPR012349">
    <property type="entry name" value="Split_barrel_FMN-bd"/>
</dbReference>
<dbReference type="PANTHER" id="PTHR30466">
    <property type="entry name" value="FLAVIN REDUCTASE"/>
    <property type="match status" value="1"/>
</dbReference>
<dbReference type="Pfam" id="PF01613">
    <property type="entry name" value="Flavin_Reduct"/>
    <property type="match status" value="1"/>
</dbReference>
<proteinExistence type="predicted"/>
<dbReference type="OrthoDB" id="9792858at2"/>
<evidence type="ECO:0000259" key="2">
    <source>
        <dbReference type="SMART" id="SM00903"/>
    </source>
</evidence>
<dbReference type="RefSeq" id="WP_058277768.1">
    <property type="nucleotide sequence ID" value="NZ_CYPU01000039.1"/>
</dbReference>
<dbReference type="GO" id="GO:0010181">
    <property type="term" value="F:FMN binding"/>
    <property type="evidence" value="ECO:0007669"/>
    <property type="project" value="InterPro"/>
</dbReference>
<dbReference type="GeneID" id="55493612"/>
<dbReference type="PANTHER" id="PTHR30466:SF1">
    <property type="entry name" value="FMN REDUCTASE (NADH) RUTF"/>
    <property type="match status" value="1"/>
</dbReference>
<evidence type="ECO:0000313" key="4">
    <source>
        <dbReference type="Proteomes" id="UP000050783"/>
    </source>
</evidence>
<sequence length="306" mass="32873">MTEIDTRALRDAFGNFMTGVTVVMTRDSSGNPVGFTANSFTSVSLDPPLLLVCPGRFLSSHDTFAGCTHFAVNVLADGQQDVSNTFASFKGDRFGRVAHRDGANGMPLIDGALAQFSCETHQALPAGDHTVLIGRVTDFTHIGGNGLGYVNGSYFSLGLEREMDAQVPTICGAIVAANGKILLERYEGAFRPVQIAGAEPGGQRNRLAQGLSDRGIQAQIEQVYSSFNDAETNLHYTFFLASCGQTIQMDNAEWVDIGDLADLTYASNSLHHMMTRYALEAREGVFGLYLGDAERGEIHSFGKGAI</sequence>
<dbReference type="Gene3D" id="3.90.79.10">
    <property type="entry name" value="Nucleoside Triphosphate Pyrophosphohydrolase"/>
    <property type="match status" value="1"/>
</dbReference>
<dbReference type="EC" id="1.5.1.36" evidence="3"/>
<name>A0A0P1EE99_9RHOB</name>
<dbReference type="InterPro" id="IPR050268">
    <property type="entry name" value="NADH-dep_flavin_reductase"/>
</dbReference>
<protein>
    <submittedName>
        <fullName evidence="3">p-hydroxyphenylacetate 3-hydroxylase, reductase component</fullName>
        <ecNumber evidence="3">1.5.1.36</ecNumber>
    </submittedName>
</protein>
<dbReference type="Gene3D" id="2.30.110.10">
    <property type="entry name" value="Electron Transport, Fmn-binding Protein, Chain A"/>
    <property type="match status" value="1"/>
</dbReference>
<feature type="domain" description="Flavin reductase like" evidence="2">
    <location>
        <begin position="13"/>
        <end position="156"/>
    </location>
</feature>
<dbReference type="Proteomes" id="UP000050783">
    <property type="component" value="Unassembled WGS sequence"/>
</dbReference>
<dbReference type="SMART" id="SM00903">
    <property type="entry name" value="Flavin_Reduct"/>
    <property type="match status" value="1"/>
</dbReference>
<dbReference type="AlphaFoldDB" id="A0A0P1EE99"/>
<reference evidence="3 4" key="1">
    <citation type="submission" date="2015-09" db="EMBL/GenBank/DDBJ databases">
        <authorList>
            <consortium name="Swine Surveillance"/>
        </authorList>
    </citation>
    <scope>NUCLEOTIDE SEQUENCE [LARGE SCALE GENOMIC DNA]</scope>
    <source>
        <strain evidence="3 4">CECT 4292</strain>
    </source>
</reference>
<gene>
    <name evidence="3" type="primary">C1-hpah</name>
    <name evidence="3" type="ORF">RUA4292_02408</name>
</gene>
<evidence type="ECO:0000256" key="1">
    <source>
        <dbReference type="ARBA" id="ARBA00023002"/>
    </source>
</evidence>
<organism evidence="3 4">
    <name type="scientific">Ruegeria atlantica</name>
    <dbReference type="NCBI Taxonomy" id="81569"/>
    <lineage>
        <taxon>Bacteria</taxon>
        <taxon>Pseudomonadati</taxon>
        <taxon>Pseudomonadota</taxon>
        <taxon>Alphaproteobacteria</taxon>
        <taxon>Rhodobacterales</taxon>
        <taxon>Roseobacteraceae</taxon>
        <taxon>Ruegeria</taxon>
    </lineage>
</organism>
<keyword evidence="1 3" id="KW-0560">Oxidoreductase</keyword>
<dbReference type="GO" id="GO:0036382">
    <property type="term" value="F:flavin reductase (NADH) activity"/>
    <property type="evidence" value="ECO:0007669"/>
    <property type="project" value="UniProtKB-EC"/>
</dbReference>
<dbReference type="EMBL" id="CYPU01000039">
    <property type="protein sequence ID" value="CUH48230.1"/>
    <property type="molecule type" value="Genomic_DNA"/>
</dbReference>
<evidence type="ECO:0000313" key="3">
    <source>
        <dbReference type="EMBL" id="CUH48230.1"/>
    </source>
</evidence>
<dbReference type="SUPFAM" id="SSF50475">
    <property type="entry name" value="FMN-binding split barrel"/>
    <property type="match status" value="1"/>
</dbReference>
<accession>A0A0P1EE99</accession>
<dbReference type="GO" id="GO:0042602">
    <property type="term" value="F:riboflavin reductase (NADPH) activity"/>
    <property type="evidence" value="ECO:0007669"/>
    <property type="project" value="TreeGrafter"/>
</dbReference>
<dbReference type="STRING" id="81569.RUM4293_00166"/>